<feature type="compositionally biased region" description="Polar residues" evidence="1">
    <location>
        <begin position="45"/>
        <end position="55"/>
    </location>
</feature>
<reference evidence="3" key="1">
    <citation type="journal article" date="2019" name="Int. J. Syst. Evol. Microbiol.">
        <title>The Global Catalogue of Microorganisms (GCM) 10K type strain sequencing project: providing services to taxonomists for standard genome sequencing and annotation.</title>
        <authorList>
            <consortium name="The Broad Institute Genomics Platform"/>
            <consortium name="The Broad Institute Genome Sequencing Center for Infectious Disease"/>
            <person name="Wu L."/>
            <person name="Ma J."/>
        </authorList>
    </citation>
    <scope>NUCLEOTIDE SEQUENCE [LARGE SCALE GENOMIC DNA]</scope>
    <source>
        <strain evidence="3">CGMCC 1.12942</strain>
    </source>
</reference>
<organism evidence="2 3">
    <name type="scientific">Laceyella putida</name>
    <dbReference type="NCBI Taxonomy" id="110101"/>
    <lineage>
        <taxon>Bacteria</taxon>
        <taxon>Bacillati</taxon>
        <taxon>Bacillota</taxon>
        <taxon>Bacilli</taxon>
        <taxon>Bacillales</taxon>
        <taxon>Thermoactinomycetaceae</taxon>
        <taxon>Laceyella</taxon>
    </lineage>
</organism>
<evidence type="ECO:0000313" key="3">
    <source>
        <dbReference type="Proteomes" id="UP001596500"/>
    </source>
</evidence>
<protein>
    <submittedName>
        <fullName evidence="2">Uncharacterized protein</fullName>
    </submittedName>
</protein>
<keyword evidence="3" id="KW-1185">Reference proteome</keyword>
<gene>
    <name evidence="2" type="ORF">ACFQNG_04015</name>
</gene>
<dbReference type="EMBL" id="JBHTBW010000008">
    <property type="protein sequence ID" value="MFC7440326.1"/>
    <property type="molecule type" value="Genomic_DNA"/>
</dbReference>
<accession>A0ABW2RH48</accession>
<comment type="caution">
    <text evidence="2">The sequence shown here is derived from an EMBL/GenBank/DDBJ whole genome shotgun (WGS) entry which is preliminary data.</text>
</comment>
<feature type="region of interest" description="Disordered" evidence="1">
    <location>
        <begin position="35"/>
        <end position="55"/>
    </location>
</feature>
<sequence length="55" mass="6340">MSKNDDKPKKEENLRDIQFVTDHFDVFDVAVKMDGIEEDPDPKNDINQLKSSSSE</sequence>
<dbReference type="Proteomes" id="UP001596500">
    <property type="component" value="Unassembled WGS sequence"/>
</dbReference>
<dbReference type="RefSeq" id="WP_379863567.1">
    <property type="nucleotide sequence ID" value="NZ_JBHTBW010000008.1"/>
</dbReference>
<proteinExistence type="predicted"/>
<evidence type="ECO:0000256" key="1">
    <source>
        <dbReference type="SAM" id="MobiDB-lite"/>
    </source>
</evidence>
<name>A0ABW2RH48_9BACL</name>
<evidence type="ECO:0000313" key="2">
    <source>
        <dbReference type="EMBL" id="MFC7440326.1"/>
    </source>
</evidence>